<dbReference type="OrthoDB" id="415871at2759"/>
<evidence type="ECO:0000259" key="7">
    <source>
        <dbReference type="PROSITE" id="PS01358"/>
    </source>
</evidence>
<organism evidence="8">
    <name type="scientific">Cladocopium goreaui</name>
    <dbReference type="NCBI Taxonomy" id="2562237"/>
    <lineage>
        <taxon>Eukaryota</taxon>
        <taxon>Sar</taxon>
        <taxon>Alveolata</taxon>
        <taxon>Dinophyceae</taxon>
        <taxon>Suessiales</taxon>
        <taxon>Symbiodiniaceae</taxon>
        <taxon>Cladocopium</taxon>
    </lineage>
</organism>
<feature type="region of interest" description="Disordered" evidence="5">
    <location>
        <begin position="68"/>
        <end position="133"/>
    </location>
</feature>
<feature type="compositionally biased region" description="Polar residues" evidence="5">
    <location>
        <begin position="39"/>
        <end position="48"/>
    </location>
</feature>
<evidence type="ECO:0000256" key="2">
    <source>
        <dbReference type="ARBA" id="ARBA00022771"/>
    </source>
</evidence>
<evidence type="ECO:0000313" key="9">
    <source>
        <dbReference type="EMBL" id="CAL4804707.1"/>
    </source>
</evidence>
<feature type="domain" description="RanBP2-type" evidence="7">
    <location>
        <begin position="7"/>
        <end position="26"/>
    </location>
</feature>
<keyword evidence="10" id="KW-1185">Reference proteome</keyword>
<evidence type="ECO:0000313" key="8">
    <source>
        <dbReference type="EMBL" id="CAI4017395.1"/>
    </source>
</evidence>
<evidence type="ECO:0000313" key="10">
    <source>
        <dbReference type="Proteomes" id="UP001152797"/>
    </source>
</evidence>
<keyword evidence="3" id="KW-0862">Zinc</keyword>
<evidence type="ECO:0000256" key="4">
    <source>
        <dbReference type="SAM" id="Coils"/>
    </source>
</evidence>
<evidence type="ECO:0000259" key="6">
    <source>
        <dbReference type="PROSITE" id="PS00028"/>
    </source>
</evidence>
<dbReference type="PANTHER" id="PTHR47027">
    <property type="entry name" value="REVERSE TRANSCRIPTASE DOMAIN-CONTAINING PROTEIN"/>
    <property type="match status" value="1"/>
</dbReference>
<evidence type="ECO:0000256" key="3">
    <source>
        <dbReference type="ARBA" id="ARBA00022833"/>
    </source>
</evidence>
<gene>
    <name evidence="8" type="ORF">C1SCF055_LOCUS42041</name>
</gene>
<dbReference type="SUPFAM" id="SSF56219">
    <property type="entry name" value="DNase I-like"/>
    <property type="match status" value="1"/>
</dbReference>
<feature type="region of interest" description="Disordered" evidence="5">
    <location>
        <begin position="31"/>
        <end position="56"/>
    </location>
</feature>
<proteinExistence type="predicted"/>
<dbReference type="Gene3D" id="3.60.10.10">
    <property type="entry name" value="Endonuclease/exonuclease/phosphatase"/>
    <property type="match status" value="1"/>
</dbReference>
<dbReference type="InterPro" id="IPR013087">
    <property type="entry name" value="Znf_C2H2_type"/>
</dbReference>
<reference evidence="9 10" key="2">
    <citation type="submission" date="2024-05" db="EMBL/GenBank/DDBJ databases">
        <authorList>
            <person name="Chen Y."/>
            <person name="Shah S."/>
            <person name="Dougan E. K."/>
            <person name="Thang M."/>
            <person name="Chan C."/>
        </authorList>
    </citation>
    <scope>NUCLEOTIDE SEQUENCE [LARGE SCALE GENOMIC DNA]</scope>
</reference>
<dbReference type="InterPro" id="IPR001876">
    <property type="entry name" value="Znf_RanBP2"/>
</dbReference>
<dbReference type="EMBL" id="CAMXCT010006634">
    <property type="protein sequence ID" value="CAI4017395.1"/>
    <property type="molecule type" value="Genomic_DNA"/>
</dbReference>
<keyword evidence="2" id="KW-0863">Zinc-finger</keyword>
<name>A0A9P1GM66_9DINO</name>
<feature type="compositionally biased region" description="Basic residues" evidence="5">
    <location>
        <begin position="96"/>
        <end position="107"/>
    </location>
</feature>
<evidence type="ECO:0000256" key="5">
    <source>
        <dbReference type="SAM" id="MobiDB-lite"/>
    </source>
</evidence>
<feature type="coiled-coil region" evidence="4">
    <location>
        <begin position="184"/>
        <end position="211"/>
    </location>
</feature>
<protein>
    <submittedName>
        <fullName evidence="9">RNase H type-1 domain-containing protein</fullName>
    </submittedName>
</protein>
<dbReference type="EMBL" id="CAMXCT020006634">
    <property type="protein sequence ID" value="CAL1170770.1"/>
    <property type="molecule type" value="Genomic_DNA"/>
</dbReference>
<evidence type="ECO:0000256" key="1">
    <source>
        <dbReference type="ARBA" id="ARBA00022723"/>
    </source>
</evidence>
<keyword evidence="1" id="KW-0479">Metal-binding</keyword>
<dbReference type="EMBL" id="CAMXCT030006634">
    <property type="protein sequence ID" value="CAL4804707.1"/>
    <property type="molecule type" value="Genomic_DNA"/>
</dbReference>
<accession>A0A9P1GM66</accession>
<comment type="caution">
    <text evidence="8">The sequence shown here is derived from an EMBL/GenBank/DDBJ whole genome shotgun (WGS) entry which is preliminary data.</text>
</comment>
<sequence length="2413" mass="273676">MEELWPWRCNQCHRINKKTAIHCVICHGHWTNGERHSTQPKQTSQRNEANAWEEWSRSWDDHQQNWEWNQHSRSASRASTHSSRSSHSAKPIAQTKHNKGKGKKKSKNLSEGKSKGTGGGAIANSPFAPLATEMPPWPTTDSAVNPLMPQGPSLSSQQAIDAVAQKREVVQALRAAYPDSANTPEDTKELIDKMEKDIEKLEKENSKATTKNLHSATKALGKAQKTLTEALEAKRDHRLRWTKHIANAAKTWENQLHEYRQQQATFQEVATKARSDIEHARSAIQSLSTKATSATLASMPPITPISAETEDTAIDVDQEAESVQQQLQSILQSCAASIGVEVTTAGPTETNLEMADDSLDPGTKKRMSQQAESADAYVMSQWPMSRAACTAQLTNFDYDRFLPWQHSIQTNPKYQNPFEAVHEAWVLSWNVLCDHFETQVNRLRFDPFNFEQAQLLDCDQIHGNSKHEPIEHVDDTCGAGPNSFEQSRLKCEKSFDYQSITSQTETKSNKSHCKLSFDPNVVIYFGVEDELLMHSCSMSLTDLPTWTHKPWSRRPRKPSPAEIENKPLHIDARIADAHHNVPSTWATEQTQEHEEPIEDPEDANHFLHEAPQSIQNLFDAMQEEGVVTGPRIQESIFLRSWFVHHIHAPQCFQYRVIEINGHWRLWYQDIIDAWRDRILPLEQVIFDIVHPNPPRTSASHEFLFDLIVSQGIQAPRRAGLVTILQRDDRAARASYAVATSLAEQTSGHQIVQNAEYLHGCQIYQCTIRHGRIQIPFSMEPVHLMQDGDSFVVGVASRASGSTDTAHATVEVNHSCQEYEQNDSAFEQDDDPERQSQSNVSFDNIRTGVHIHRLGHQQSHGRIRWDTIDHVLLDVRQIAAAIMNGQDQSRQAVELSDNNLEETQCTAEDDEESTSLFQIATSTNVAVHEFHVVLPPNLEEGIAGHIILIQSPREDWVSSLITIFDNFIGRRSQHMMYGLMDMKFIQEDPGREDLAMQSPSRSIDVLLIIYTDGSSKSANRRKPPLLVAEKDQPDAWSFVVLGEIYSKHDRPGQLAFLGWQAQQVMYESYNNAYTGTDQIGAEFAEREALIFAGLWRLALNSTVPTIFRTDSNTTADQATGRAGFAEAHQTLTALRGIFQALEAGMKPGDLEPDAPTSTLPKAALSQKPGDLSLSIASLNVGSLFLAPDGFSGKLSYLRQQMQAHAIHVLGLQEARSLPGLSTVDGILRISSGASNGALGVEIWISLTQPILKQKKPNSCIKRSDVQLLHNDPRRLILRVSCPFLNCFFTVLHGPQSGRPLTERQNWWEETRHLVSCMCQHLPNYVMLDANAKTGPTSLPMIFEHDDKVSSNTAFFLEFLTDLELCLPCTSAVHAGSQSTWISPDGLQEHRIDYVAIPQSLLARCTWSCTVPTLDTGNAHHDHIATGLQLDWQDEHVGCRHQNTTTHHDRSKIQTNKSLIDLSSAVVQPWSCDIETQVRALNVTVHEQLQRACPIDRTKPKKVFIDDATWALRAEKLGLKKRLKAAHKQAQFDLLCSVFKQWARKMSTTEHVQAQQHCQSMLCQILRITCQYRQCTRQLKRKLQKLKSEQLQTAIVDAGHNASAGKLLHVMKPFIGSTNPKKCKKACLPIVKKEDGSLCMTPVEAQDRWISFFQQMEGGQRMQQEEYRQHWLRGLEQFLQTETFELRIQDMPTLCDLEVAFRRVQVGKAVGLDEVPPEICHYCPVQLARLCYPILLKAAIHGQEAIEHKGGKMAIAWKNRGDAQAPEHVQRMLQAFHRDTWFQLGQQTDMVRTEIGSRPGDSFADVVFGLLWAKMLKKLEVKLVLNGILESIPDIDLPQPYVHCCDQTQPRIPLLGPTWMDDLSMLICAPSNAALVSKTQTAISLLLDECLDFQMEPNLRRGKTEVMFAFKGAQSRHYRRQYYSGHGGLTVVCERQTYAVSVVPRYLHLGGLIHHRDVNKQEIKRRFAIAHQAFQQHKRLIYRNKNLSWQVRCDIFNTLIMSKLLYGFESWTFPTVQSRLQIHNGVMRLYKRLLGAPHDAHLSDLDILVQTNMPDPTELLRRARLRYFGTLHNCRSHAHWGLLQEDTAWLDLVRDDLQWLWHQVGDSARLADPAQHFMQWRDILVHHGVYWKKLIRRGIQHACLQRKKEFYAIDLHSRIGRLLMQEGWIDNLPDHDKSATPAVERCFGCMQCKRNFASFAGESVHMCRTHGIFAKERYLFDGTHCPHCLKEYHTHSKVLAHLRNTERCRTELRNRKLHCQPAPGIGSTADRELVEIQDGALPLLQAQGPKLQTPVPRAWDAFDIPFLEAIYMHLVECDQEVVLYDSIRHFIGAYPISWTQCQLTLEAFCSQFTQADADVLGWSHAEVLQCIRAMAQASSWEFLTDKKAAVVHRKQADLQDWENWCADLATAPPTS</sequence>
<dbReference type="InterPro" id="IPR036691">
    <property type="entry name" value="Endo/exonu/phosph_ase_sf"/>
</dbReference>
<dbReference type="PROSITE" id="PS01358">
    <property type="entry name" value="ZF_RANBP2_1"/>
    <property type="match status" value="1"/>
</dbReference>
<dbReference type="PANTHER" id="PTHR47027:SF20">
    <property type="entry name" value="REVERSE TRANSCRIPTASE-LIKE PROTEIN WITH RNA-DIRECTED DNA POLYMERASE DOMAIN"/>
    <property type="match status" value="1"/>
</dbReference>
<dbReference type="Proteomes" id="UP001152797">
    <property type="component" value="Unassembled WGS sequence"/>
</dbReference>
<reference evidence="8" key="1">
    <citation type="submission" date="2022-10" db="EMBL/GenBank/DDBJ databases">
        <authorList>
            <person name="Chen Y."/>
            <person name="Dougan E. K."/>
            <person name="Chan C."/>
            <person name="Rhodes N."/>
            <person name="Thang M."/>
        </authorList>
    </citation>
    <scope>NUCLEOTIDE SEQUENCE</scope>
</reference>
<feature type="compositionally biased region" description="Low complexity" evidence="5">
    <location>
        <begin position="71"/>
        <end position="89"/>
    </location>
</feature>
<feature type="domain" description="C2H2-type" evidence="6">
    <location>
        <begin position="2187"/>
        <end position="2208"/>
    </location>
</feature>
<dbReference type="PROSITE" id="PS00028">
    <property type="entry name" value="ZINC_FINGER_C2H2_1"/>
    <property type="match status" value="1"/>
</dbReference>
<dbReference type="GO" id="GO:0008270">
    <property type="term" value="F:zinc ion binding"/>
    <property type="evidence" value="ECO:0007669"/>
    <property type="project" value="UniProtKB-KW"/>
</dbReference>
<keyword evidence="4" id="KW-0175">Coiled coil</keyword>